<dbReference type="SMART" id="SM00100">
    <property type="entry name" value="cNMP"/>
    <property type="match status" value="2"/>
</dbReference>
<dbReference type="PROSITE" id="PS00888">
    <property type="entry name" value="CNMP_BINDING_1"/>
    <property type="match status" value="1"/>
</dbReference>
<keyword evidence="5" id="KW-0547">Nucleotide-binding</keyword>
<dbReference type="InterPro" id="IPR000595">
    <property type="entry name" value="cNMP-bd_dom"/>
</dbReference>
<dbReference type="InterPro" id="IPR050503">
    <property type="entry name" value="cAMP-dep_PK_reg_su-like"/>
</dbReference>
<evidence type="ECO:0000313" key="10">
    <source>
        <dbReference type="Proteomes" id="UP001642483"/>
    </source>
</evidence>
<protein>
    <recommendedName>
        <fullName evidence="8">Cyclic nucleotide-binding domain-containing protein</fullName>
    </recommendedName>
</protein>
<dbReference type="PANTHER" id="PTHR11635">
    <property type="entry name" value="CAMP-DEPENDENT PROTEIN KINASE REGULATORY CHAIN"/>
    <property type="match status" value="1"/>
</dbReference>
<organism evidence="9 10">
    <name type="scientific">Clavelina lepadiformis</name>
    <name type="common">Light-bulb sea squirt</name>
    <name type="synonym">Ascidia lepadiformis</name>
    <dbReference type="NCBI Taxonomy" id="159417"/>
    <lineage>
        <taxon>Eukaryota</taxon>
        <taxon>Metazoa</taxon>
        <taxon>Chordata</taxon>
        <taxon>Tunicata</taxon>
        <taxon>Ascidiacea</taxon>
        <taxon>Aplousobranchia</taxon>
        <taxon>Clavelinidae</taxon>
        <taxon>Clavelina</taxon>
    </lineage>
</organism>
<evidence type="ECO:0000256" key="2">
    <source>
        <dbReference type="ARBA" id="ARBA00022553"/>
    </source>
</evidence>
<evidence type="ECO:0000256" key="6">
    <source>
        <dbReference type="ARBA" id="ARBA00023149"/>
    </source>
</evidence>
<name>A0ABP0H428_CLALP</name>
<dbReference type="InterPro" id="IPR014710">
    <property type="entry name" value="RmlC-like_jellyroll"/>
</dbReference>
<comment type="similarity">
    <text evidence="1">Belongs to the cAMP-dependent kinase regulatory chain family.</text>
</comment>
<evidence type="ECO:0000313" key="9">
    <source>
        <dbReference type="EMBL" id="CAK8698560.1"/>
    </source>
</evidence>
<keyword evidence="3" id="KW-0116">cAMP-binding</keyword>
<dbReference type="PANTHER" id="PTHR11635:SF152">
    <property type="entry name" value="CAMP-DEPENDENT PROTEIN KINASE TYPE I REGULATORY SUBUNIT-RELATED"/>
    <property type="match status" value="1"/>
</dbReference>
<keyword evidence="6" id="KW-0114">cAMP</keyword>
<accession>A0ABP0H428</accession>
<feature type="region of interest" description="Disordered" evidence="7">
    <location>
        <begin position="1"/>
        <end position="74"/>
    </location>
</feature>
<dbReference type="InterPro" id="IPR012198">
    <property type="entry name" value="cAMP_dep_PK_reg_su"/>
</dbReference>
<keyword evidence="10" id="KW-1185">Reference proteome</keyword>
<dbReference type="Pfam" id="PF00027">
    <property type="entry name" value="cNMP_binding"/>
    <property type="match status" value="2"/>
</dbReference>
<dbReference type="InterPro" id="IPR018488">
    <property type="entry name" value="cNMP-bd_CS"/>
</dbReference>
<reference evidence="9 10" key="1">
    <citation type="submission" date="2024-02" db="EMBL/GenBank/DDBJ databases">
        <authorList>
            <person name="Daric V."/>
            <person name="Darras S."/>
        </authorList>
    </citation>
    <scope>NUCLEOTIDE SEQUENCE [LARGE SCALE GENOMIC DNA]</scope>
</reference>
<feature type="compositionally biased region" description="Acidic residues" evidence="7">
    <location>
        <begin position="22"/>
        <end position="32"/>
    </location>
</feature>
<dbReference type="EMBL" id="CAWYQH010000174">
    <property type="protein sequence ID" value="CAK8698560.1"/>
    <property type="molecule type" value="Genomic_DNA"/>
</dbReference>
<evidence type="ECO:0000259" key="8">
    <source>
        <dbReference type="PROSITE" id="PS50042"/>
    </source>
</evidence>
<dbReference type="PRINTS" id="PR00103">
    <property type="entry name" value="CAMPKINASE"/>
</dbReference>
<evidence type="ECO:0000256" key="4">
    <source>
        <dbReference type="ARBA" id="ARBA00022737"/>
    </source>
</evidence>
<keyword evidence="4" id="KW-0677">Repeat</keyword>
<dbReference type="Proteomes" id="UP001642483">
    <property type="component" value="Unassembled WGS sequence"/>
</dbReference>
<dbReference type="InterPro" id="IPR018490">
    <property type="entry name" value="cNMP-bd_dom_sf"/>
</dbReference>
<dbReference type="Gene3D" id="2.60.120.10">
    <property type="entry name" value="Jelly Rolls"/>
    <property type="match status" value="2"/>
</dbReference>
<keyword evidence="2" id="KW-0597">Phosphoprotein</keyword>
<evidence type="ECO:0000256" key="5">
    <source>
        <dbReference type="ARBA" id="ARBA00022741"/>
    </source>
</evidence>
<dbReference type="PIRSF" id="PIRSF000548">
    <property type="entry name" value="PK_regulatory"/>
    <property type="match status" value="1"/>
</dbReference>
<dbReference type="PROSITE" id="PS50042">
    <property type="entry name" value="CNMP_BINDING_3"/>
    <property type="match status" value="2"/>
</dbReference>
<dbReference type="SUPFAM" id="SSF51206">
    <property type="entry name" value="cAMP-binding domain-like"/>
    <property type="match status" value="2"/>
</dbReference>
<evidence type="ECO:0000256" key="7">
    <source>
        <dbReference type="SAM" id="MobiDB-lite"/>
    </source>
</evidence>
<feature type="domain" description="Cyclic nucleotide-binding" evidence="8">
    <location>
        <begin position="211"/>
        <end position="335"/>
    </location>
</feature>
<evidence type="ECO:0000256" key="1">
    <source>
        <dbReference type="ARBA" id="ARBA00005753"/>
    </source>
</evidence>
<comment type="caution">
    <text evidence="9">The sequence shown here is derived from an EMBL/GenBank/DDBJ whole genome shotgun (WGS) entry which is preliminary data.</text>
</comment>
<proteinExistence type="inferred from homology"/>
<evidence type="ECO:0000256" key="3">
    <source>
        <dbReference type="ARBA" id="ARBA00022566"/>
    </source>
</evidence>
<dbReference type="PROSITE" id="PS00889">
    <property type="entry name" value="CNMP_BINDING_2"/>
    <property type="match status" value="1"/>
</dbReference>
<feature type="compositionally biased region" description="Basic and acidic residues" evidence="7">
    <location>
        <begin position="64"/>
        <end position="74"/>
    </location>
</feature>
<dbReference type="CDD" id="cd00038">
    <property type="entry name" value="CAP_ED"/>
    <property type="match status" value="2"/>
</dbReference>
<gene>
    <name evidence="9" type="ORF">CVLEPA_LOCUS31993</name>
</gene>
<feature type="compositionally biased region" description="Acidic residues" evidence="7">
    <location>
        <begin position="53"/>
        <end position="63"/>
    </location>
</feature>
<feature type="domain" description="Cyclic nucleotide-binding" evidence="8">
    <location>
        <begin position="87"/>
        <end position="208"/>
    </location>
</feature>
<sequence length="347" mass="39220">MRGADTMGRSAHQDEVEMACSDNDDYMDEAEEMAMMARRTNAGRRKSVSAEGFDPDADDEDEEQRVVHPKTDEQRDRLSRVISKMLIFSSLDIEQTQFVLDAMFEKIVRAGDHVIDEGDDGDNFYVIERGDFDIFINDPVSKVPAHKGSYKGTGAFGELALMYNCPRLATIIATTDGSLWAMDRTTFRRIIVKNAAKKRKQYEDFLATVPLLSTLTVEERMKVADAMVTKSYDDGEMILKQGDPADYFYIVIDGKVTVKRRGDDQNDPEHEVTLKHYSAGEYFGELALIQNQPRAASALANGPCQCAVLDVQAFERLLGPCKELLMRNIPLYEEQLSQIYQDMNMNE</sequence>